<dbReference type="Proteomes" id="UP000694395">
    <property type="component" value="Chromosome 5"/>
</dbReference>
<feature type="binding site" evidence="9">
    <location>
        <position position="333"/>
    </location>
    <ligand>
        <name>Zn(2+)</name>
        <dbReference type="ChEBI" id="CHEBI:29105"/>
        <label>1</label>
    </ligand>
</feature>
<keyword evidence="14" id="KW-1185">Reference proteome</keyword>
<evidence type="ECO:0000313" key="14">
    <source>
        <dbReference type="Proteomes" id="UP000694395"/>
    </source>
</evidence>
<feature type="region of interest" description="Disordered" evidence="11">
    <location>
        <begin position="608"/>
        <end position="666"/>
    </location>
</feature>
<organism evidence="13 14">
    <name type="scientific">Oncorhynchus mykiss</name>
    <name type="common">Rainbow trout</name>
    <name type="synonym">Salmo gairdneri</name>
    <dbReference type="NCBI Taxonomy" id="8022"/>
    <lineage>
        <taxon>Eukaryota</taxon>
        <taxon>Metazoa</taxon>
        <taxon>Chordata</taxon>
        <taxon>Craniata</taxon>
        <taxon>Vertebrata</taxon>
        <taxon>Euteleostomi</taxon>
        <taxon>Actinopterygii</taxon>
        <taxon>Neopterygii</taxon>
        <taxon>Teleostei</taxon>
        <taxon>Protacanthopterygii</taxon>
        <taxon>Salmoniformes</taxon>
        <taxon>Salmonidae</taxon>
        <taxon>Salmoninae</taxon>
        <taxon>Oncorhynchus</taxon>
    </lineage>
</organism>
<feature type="binding site" evidence="8">
    <location>
        <position position="538"/>
    </location>
    <ligand>
        <name>AMP</name>
        <dbReference type="ChEBI" id="CHEBI:456215"/>
    </ligand>
</feature>
<evidence type="ECO:0000256" key="10">
    <source>
        <dbReference type="RuleBase" id="RU363067"/>
    </source>
</evidence>
<dbReference type="EC" id="3.1.4.-" evidence="10"/>
<dbReference type="UniPathway" id="UPA00762">
    <property type="reaction ID" value="UER00747"/>
</dbReference>
<feature type="compositionally biased region" description="Polar residues" evidence="11">
    <location>
        <begin position="651"/>
        <end position="660"/>
    </location>
</feature>
<feature type="domain" description="PDEase" evidence="12">
    <location>
        <begin position="253"/>
        <end position="582"/>
    </location>
</feature>
<reference evidence="13" key="1">
    <citation type="submission" date="2020-07" db="EMBL/GenBank/DDBJ databases">
        <title>A long reads based de novo assembly of the rainbow trout Arlee double haploid line genome.</title>
        <authorList>
            <person name="Gao G."/>
            <person name="Palti Y."/>
        </authorList>
    </citation>
    <scope>NUCLEOTIDE SEQUENCE [LARGE SCALE GENOMIC DNA]</scope>
</reference>
<dbReference type="InterPro" id="IPR023174">
    <property type="entry name" value="PDEase_CS"/>
</dbReference>
<feature type="binding site" evidence="9">
    <location>
        <position position="370"/>
    </location>
    <ligand>
        <name>Zn(2+)</name>
        <dbReference type="ChEBI" id="CHEBI:29105"/>
        <label>2</label>
    </ligand>
</feature>
<dbReference type="InterPro" id="IPR023088">
    <property type="entry name" value="PDEase"/>
</dbReference>
<dbReference type="GO" id="GO:0007165">
    <property type="term" value="P:signal transduction"/>
    <property type="evidence" value="ECO:0007669"/>
    <property type="project" value="InterPro"/>
</dbReference>
<sequence length="666" mass="75408">MTSCLPAPLLQTPIHMNLPFSFSSLTLSFDVENGLPVGRSPLDPQASPSSGLVLQANYPHSQRRESFLYRSDSDFDLSPKAMSRNSSMASELHGEDMIVTPFAQVLASLRTVRSNFAVITHLQDRPNRRPLQKINKKEPYQKLAIETLEELDWCLDQLETLQTRHSVSEMASNKFKRMLNRELTQLSETSRSGNQVSEFIANTFLEKQQDVEIMSGPLKDKDKKKRPMSQIVAVKKPALSPSLAPTQIPRFGVTTLQEGLLATEFEDINRWGLDIFKIAEYSGNRPLTVVMYSIFQERELLKNFKIPADTFVTFMMTLEDHYHTDVAYHNNIHAADVVQSTHILLSTPALEAVFTDLEIMAALFSSAIHDVDHPGVSNQFLINTNSELALMYNDASVLENHHLAVGFKLLQEDNCDIFQSLSKKQGQSLRKMVIDMVLATDMSKHMNFLADLKTMVETKKVTSLGVLLLDNYSDRIQVLQNMVHCADLSNPTKPLDVYRQWTDRIMMEFFTQGDRERDKGMEISPMCDKHNASVEKTQVGFIDYIVHPLWETWADLVHPDAQDILDTLEDNREWYQSMIQRSPSPTLEDRDLDGGPGALEFQFELTLEEEEEGDVESDLESPPEEEMSLGGETSRKTPALSQSPEVGFLTTVCNDNSPFTLKTPLH</sequence>
<feature type="binding site" evidence="8">
    <location>
        <position position="370"/>
    </location>
    <ligand>
        <name>AMP</name>
        <dbReference type="ChEBI" id="CHEBI:456215"/>
    </ligand>
</feature>
<dbReference type="Ensembl" id="ENSOMYT00000076217.2">
    <property type="protein sequence ID" value="ENSOMYP00000069989.2"/>
    <property type="gene ID" value="ENSOMYG00000032067.2"/>
</dbReference>
<dbReference type="GO" id="GO:0006198">
    <property type="term" value="P:cAMP catabolic process"/>
    <property type="evidence" value="ECO:0007669"/>
    <property type="project" value="UniProtKB-UniPathway"/>
</dbReference>
<feature type="binding site" evidence="9">
    <location>
        <position position="487"/>
    </location>
    <ligand>
        <name>Zn(2+)</name>
        <dbReference type="ChEBI" id="CHEBI:29105"/>
        <label>1</label>
    </ligand>
</feature>
<keyword evidence="4 10" id="KW-0378">Hydrolase</keyword>
<evidence type="ECO:0000256" key="4">
    <source>
        <dbReference type="ARBA" id="ARBA00022801"/>
    </source>
</evidence>
<dbReference type="InterPro" id="IPR036971">
    <property type="entry name" value="PDEase_catalytic_dom_sf"/>
</dbReference>
<evidence type="ECO:0000313" key="13">
    <source>
        <dbReference type="Ensembl" id="ENSOMYP00000069989.2"/>
    </source>
</evidence>
<dbReference type="InterPro" id="IPR002073">
    <property type="entry name" value="PDEase_catalytic_dom"/>
</dbReference>
<dbReference type="PRINTS" id="PR00387">
    <property type="entry name" value="PDIESTERASE1"/>
</dbReference>
<feature type="binding site" evidence="8">
    <location>
        <begin position="329"/>
        <end position="333"/>
    </location>
    <ligand>
        <name>AMP</name>
        <dbReference type="ChEBI" id="CHEBI:456215"/>
    </ligand>
</feature>
<feature type="binding site" evidence="9">
    <location>
        <position position="370"/>
    </location>
    <ligand>
        <name>Zn(2+)</name>
        <dbReference type="ChEBI" id="CHEBI:29105"/>
        <label>1</label>
    </ligand>
</feature>
<feature type="binding site" evidence="9">
    <location>
        <position position="369"/>
    </location>
    <ligand>
        <name>Zn(2+)</name>
        <dbReference type="ChEBI" id="CHEBI:29105"/>
        <label>1</label>
    </ligand>
</feature>
<dbReference type="Pfam" id="PF18100">
    <property type="entry name" value="PDE4_UCR"/>
    <property type="match status" value="1"/>
</dbReference>
<gene>
    <name evidence="13" type="primary">LOC110524143</name>
</gene>
<protein>
    <recommendedName>
        <fullName evidence="10">Phosphodiesterase</fullName>
        <ecNumber evidence="10">3.1.4.-</ecNumber>
    </recommendedName>
</protein>
<dbReference type="PROSITE" id="PS00126">
    <property type="entry name" value="PDEASE_I_1"/>
    <property type="match status" value="1"/>
</dbReference>
<comment type="catalytic activity">
    <reaction evidence="6">
        <text>3',5'-cyclic AMP + H2O = AMP + H(+)</text>
        <dbReference type="Rhea" id="RHEA:25277"/>
        <dbReference type="ChEBI" id="CHEBI:15377"/>
        <dbReference type="ChEBI" id="CHEBI:15378"/>
        <dbReference type="ChEBI" id="CHEBI:58165"/>
        <dbReference type="ChEBI" id="CHEBI:456215"/>
        <dbReference type="EC" id="3.1.4.53"/>
    </reaction>
    <physiologicalReaction direction="left-to-right" evidence="6">
        <dbReference type="Rhea" id="RHEA:25278"/>
    </physiologicalReaction>
</comment>
<evidence type="ECO:0000256" key="8">
    <source>
        <dbReference type="PIRSR" id="PIRSR623088-2"/>
    </source>
</evidence>
<evidence type="ECO:0000256" key="6">
    <source>
        <dbReference type="ARBA" id="ARBA00033681"/>
    </source>
</evidence>
<dbReference type="FunFam" id="1.10.1300.10:FF:000001">
    <property type="entry name" value="Phosphodiesterase"/>
    <property type="match status" value="1"/>
</dbReference>
<keyword evidence="5" id="KW-0114">cAMP</keyword>
<reference evidence="13" key="2">
    <citation type="submission" date="2025-08" db="UniProtKB">
        <authorList>
            <consortium name="Ensembl"/>
        </authorList>
    </citation>
    <scope>IDENTIFICATION</scope>
</reference>
<feature type="binding site" evidence="8">
    <location>
        <position position="487"/>
    </location>
    <ligand>
        <name>AMP</name>
        <dbReference type="ChEBI" id="CHEBI:456215"/>
    </ligand>
</feature>
<dbReference type="Gene3D" id="1.10.1300.10">
    <property type="entry name" value="3'5'-cyclic nucleotide phosphodiesterase, catalytic domain"/>
    <property type="match status" value="1"/>
</dbReference>
<dbReference type="Pfam" id="PF00233">
    <property type="entry name" value="PDEase_I"/>
    <property type="match status" value="1"/>
</dbReference>
<evidence type="ECO:0000256" key="5">
    <source>
        <dbReference type="ARBA" id="ARBA00023149"/>
    </source>
</evidence>
<comment type="pathway">
    <text evidence="1">Purine metabolism; 3',5'-cyclic AMP degradation; AMP from 3',5'-cyclic AMP: step 1/1.</text>
</comment>
<comment type="cofactor">
    <cofactor evidence="10">
        <name>a divalent metal cation</name>
        <dbReference type="ChEBI" id="CHEBI:60240"/>
    </cofactor>
    <text evidence="10">Binds 2 divalent metal cations per subunit. Site 1 may preferentially bind zinc ions, while site 2 has a preference for magnesium and/or manganese ions.</text>
</comment>
<evidence type="ECO:0000256" key="1">
    <source>
        <dbReference type="ARBA" id="ARBA00004703"/>
    </source>
</evidence>
<name>A0A8C7SJY6_ONCMY</name>
<evidence type="ECO:0000256" key="9">
    <source>
        <dbReference type="PIRSR" id="PIRSR623088-3"/>
    </source>
</evidence>
<proteinExistence type="inferred from homology"/>
<dbReference type="CDD" id="cd00077">
    <property type="entry name" value="HDc"/>
    <property type="match status" value="1"/>
</dbReference>
<evidence type="ECO:0000256" key="11">
    <source>
        <dbReference type="SAM" id="MobiDB-lite"/>
    </source>
</evidence>
<dbReference type="PANTHER" id="PTHR11347">
    <property type="entry name" value="CYCLIC NUCLEOTIDE PHOSPHODIESTERASE"/>
    <property type="match status" value="1"/>
</dbReference>
<accession>A0A8C7SJY6</accession>
<evidence type="ECO:0000256" key="2">
    <source>
        <dbReference type="ARBA" id="ARBA00009517"/>
    </source>
</evidence>
<dbReference type="GeneTree" id="ENSGT00940000164492"/>
<dbReference type="GO" id="GO:0004115">
    <property type="term" value="F:3',5'-cyclic-AMP phosphodiesterase activity"/>
    <property type="evidence" value="ECO:0007669"/>
    <property type="project" value="UniProtKB-EC"/>
</dbReference>
<dbReference type="InterPro" id="IPR003607">
    <property type="entry name" value="HD/PDEase_dom"/>
</dbReference>
<evidence type="ECO:0000259" key="12">
    <source>
        <dbReference type="PROSITE" id="PS51845"/>
    </source>
</evidence>
<dbReference type="AlphaFoldDB" id="A0A8C7SJY6"/>
<reference evidence="13" key="3">
    <citation type="submission" date="2025-09" db="UniProtKB">
        <authorList>
            <consortium name="Ensembl"/>
        </authorList>
    </citation>
    <scope>IDENTIFICATION</scope>
</reference>
<dbReference type="InterPro" id="IPR040844">
    <property type="entry name" value="PDE4_UCR"/>
</dbReference>
<feature type="active site" description="Proton donor" evidence="7">
    <location>
        <position position="329"/>
    </location>
</feature>
<evidence type="ECO:0000256" key="7">
    <source>
        <dbReference type="PIRSR" id="PIRSR623088-1"/>
    </source>
</evidence>
<feature type="compositionally biased region" description="Acidic residues" evidence="11">
    <location>
        <begin position="608"/>
        <end position="627"/>
    </location>
</feature>
<dbReference type="PROSITE" id="PS51845">
    <property type="entry name" value="PDEASE_I_2"/>
    <property type="match status" value="1"/>
</dbReference>
<evidence type="ECO:0000256" key="3">
    <source>
        <dbReference type="ARBA" id="ARBA00022723"/>
    </source>
</evidence>
<comment type="similarity">
    <text evidence="2">Belongs to the cyclic nucleotide phosphodiesterase family. PDE4 subfamily.</text>
</comment>
<dbReference type="GO" id="GO:0046872">
    <property type="term" value="F:metal ion binding"/>
    <property type="evidence" value="ECO:0007669"/>
    <property type="project" value="UniProtKB-KW"/>
</dbReference>
<dbReference type="SUPFAM" id="SSF109604">
    <property type="entry name" value="HD-domain/PDEase-like"/>
    <property type="match status" value="1"/>
</dbReference>
<keyword evidence="3 9" id="KW-0479">Metal-binding</keyword>